<keyword evidence="2" id="KW-1185">Reference proteome</keyword>
<protein>
    <submittedName>
        <fullName evidence="1">Uncharacterized protein</fullName>
    </submittedName>
</protein>
<evidence type="ECO:0000313" key="2">
    <source>
        <dbReference type="Proteomes" id="UP000324376"/>
    </source>
</evidence>
<name>A0A5S5BZV6_9FLAO</name>
<comment type="caution">
    <text evidence="1">The sequence shown here is derived from an EMBL/GenBank/DDBJ whole genome shotgun (WGS) entry which is preliminary data.</text>
</comment>
<accession>A0A5S5BZV6</accession>
<dbReference type="AlphaFoldDB" id="A0A5S5BZV6"/>
<evidence type="ECO:0000313" key="1">
    <source>
        <dbReference type="EMBL" id="TYP71610.1"/>
    </source>
</evidence>
<reference evidence="1 2" key="1">
    <citation type="submission" date="2019-07" db="EMBL/GenBank/DDBJ databases">
        <title>Genomic Encyclopedia of Archaeal and Bacterial Type Strains, Phase II (KMG-II): from individual species to whole genera.</title>
        <authorList>
            <person name="Goeker M."/>
        </authorList>
    </citation>
    <scope>NUCLEOTIDE SEQUENCE [LARGE SCALE GENOMIC DNA]</scope>
    <source>
        <strain evidence="1 2">DSM 17527</strain>
    </source>
</reference>
<sequence length="41" mass="4514">MSFKNFSIKNEVKAVATGNWLKTKSCNVPKNIINTCVAQVS</sequence>
<dbReference type="EMBL" id="VNHU01000008">
    <property type="protein sequence ID" value="TYP71610.1"/>
    <property type="molecule type" value="Genomic_DNA"/>
</dbReference>
<dbReference type="Proteomes" id="UP000324376">
    <property type="component" value="Unassembled WGS sequence"/>
</dbReference>
<proteinExistence type="predicted"/>
<gene>
    <name evidence="1" type="ORF">BD809_10820</name>
</gene>
<organism evidence="1 2">
    <name type="scientific">Aquimarina intermedia</name>
    <dbReference type="NCBI Taxonomy" id="350814"/>
    <lineage>
        <taxon>Bacteria</taxon>
        <taxon>Pseudomonadati</taxon>
        <taxon>Bacteroidota</taxon>
        <taxon>Flavobacteriia</taxon>
        <taxon>Flavobacteriales</taxon>
        <taxon>Flavobacteriaceae</taxon>
        <taxon>Aquimarina</taxon>
    </lineage>
</organism>